<keyword evidence="1" id="KW-0812">Transmembrane</keyword>
<dbReference type="PROSITE" id="PS51724">
    <property type="entry name" value="SPOR"/>
    <property type="match status" value="1"/>
</dbReference>
<dbReference type="PANTHER" id="PTHR38687">
    <property type="entry name" value="CELL DIVISION PROTEIN DEDD-RELATED"/>
    <property type="match status" value="1"/>
</dbReference>
<dbReference type="Gene3D" id="3.30.70.1070">
    <property type="entry name" value="Sporulation related repeat"/>
    <property type="match status" value="1"/>
</dbReference>
<dbReference type="Proteomes" id="UP000839052">
    <property type="component" value="Chromosome"/>
</dbReference>
<accession>A0ABM8YXD2</accession>
<dbReference type="RefSeq" id="WP_239796157.1">
    <property type="nucleotide sequence ID" value="NZ_OU912926.1"/>
</dbReference>
<proteinExistence type="predicted"/>
<sequence length="205" mass="22278">MAKQLMDDEVSLKRRARRRLIGAVALVIVIVVLLPMVLDSEPKLGGQDIELRIPDKDKVGEFMPKMGMPSAPVSVLAVSSPVAVPVSAVPSLPVIKEQVVAASQTIESKLAPVKSEVKSVGEIHIENRKITPHSGFVVQVGAFANADTAHQWQKKLNEQNIKVYTEKVGNKIRVRAGPYATREAADNIYKKLEAQGLKPTVSPAY</sequence>
<organism evidence="3 4">
    <name type="scientific">Candidatus Nitrotoga arctica</name>
    <dbReference type="NCBI Taxonomy" id="453162"/>
    <lineage>
        <taxon>Bacteria</taxon>
        <taxon>Pseudomonadati</taxon>
        <taxon>Pseudomonadota</taxon>
        <taxon>Betaproteobacteria</taxon>
        <taxon>Nitrosomonadales</taxon>
        <taxon>Gallionellaceae</taxon>
        <taxon>Candidatus Nitrotoga</taxon>
    </lineage>
</organism>
<evidence type="ECO:0000313" key="3">
    <source>
        <dbReference type="EMBL" id="CAG9932185.1"/>
    </source>
</evidence>
<name>A0ABM8YXD2_9PROT</name>
<dbReference type="InterPro" id="IPR007730">
    <property type="entry name" value="SPOR-like_dom"/>
</dbReference>
<dbReference type="SUPFAM" id="SSF110997">
    <property type="entry name" value="Sporulation related repeat"/>
    <property type="match status" value="1"/>
</dbReference>
<gene>
    <name evidence="3" type="ORF">NTG6680_0932</name>
</gene>
<dbReference type="Pfam" id="PF05036">
    <property type="entry name" value="SPOR"/>
    <property type="match status" value="1"/>
</dbReference>
<evidence type="ECO:0000259" key="2">
    <source>
        <dbReference type="PROSITE" id="PS51724"/>
    </source>
</evidence>
<dbReference type="InterPro" id="IPR036680">
    <property type="entry name" value="SPOR-like_sf"/>
</dbReference>
<feature type="transmembrane region" description="Helical" evidence="1">
    <location>
        <begin position="20"/>
        <end position="38"/>
    </location>
</feature>
<evidence type="ECO:0000256" key="1">
    <source>
        <dbReference type="SAM" id="Phobius"/>
    </source>
</evidence>
<reference evidence="3 4" key="1">
    <citation type="submission" date="2021-10" db="EMBL/GenBank/DDBJ databases">
        <authorList>
            <person name="Koch H."/>
        </authorList>
    </citation>
    <scope>NUCLEOTIDE SEQUENCE [LARGE SCALE GENOMIC DNA]</scope>
    <source>
        <strain evidence="3">6680</strain>
    </source>
</reference>
<keyword evidence="1" id="KW-1133">Transmembrane helix</keyword>
<keyword evidence="1" id="KW-0472">Membrane</keyword>
<dbReference type="PANTHER" id="PTHR38687:SF1">
    <property type="entry name" value="CELL DIVISION PROTEIN DEDD"/>
    <property type="match status" value="1"/>
</dbReference>
<dbReference type="EMBL" id="OU912926">
    <property type="protein sequence ID" value="CAG9932185.1"/>
    <property type="molecule type" value="Genomic_DNA"/>
</dbReference>
<protein>
    <submittedName>
        <fullName evidence="3">DedD protein</fullName>
    </submittedName>
</protein>
<keyword evidence="4" id="KW-1185">Reference proteome</keyword>
<feature type="domain" description="SPOR" evidence="2">
    <location>
        <begin position="130"/>
        <end position="205"/>
    </location>
</feature>
<dbReference type="InterPro" id="IPR052521">
    <property type="entry name" value="Cell_div_SPOR-domain"/>
</dbReference>
<evidence type="ECO:0000313" key="4">
    <source>
        <dbReference type="Proteomes" id="UP000839052"/>
    </source>
</evidence>